<feature type="domain" description="PDZ" evidence="1">
    <location>
        <begin position="99"/>
        <end position="171"/>
    </location>
</feature>
<keyword evidence="3" id="KW-1185">Reference proteome</keyword>
<evidence type="ECO:0000313" key="2">
    <source>
        <dbReference type="EMBL" id="CAH1772439.1"/>
    </source>
</evidence>
<dbReference type="InterPro" id="IPR036034">
    <property type="entry name" value="PDZ_sf"/>
</dbReference>
<sequence length="427" mass="48584">MLLCISMFVRVVDIYLELCSKKPNLTTGINRNTYLFQRSTRSSTYTKGAILQINKMDSSNIHLYHPIQNCTEVEYTDGTMPSLNDTTNNQQTKTLDILAKLETNMEAQQVYSHKITEVLGGGLADEMRLKEGDKLIEFMGVSLKEMNHSHLIDTMTNINPTTLDILLCRETVNNNDHIPIPTEQYIRLKISIQITSSGDVTVHSEELDITQDFALTFDYIDGIMRVNGAIPIELKNIKTGNYLKLNGDKICLAPLTYDKNKVFFRFVCYTFSGMDEPNHCPTRIMMLCTLKEIFLQLQKSYKAHESSPVTLIRGKPPRKDVHRMEEDPRFFVVKPVEGAPSNLVHLVSFLNQDLYLSYDPSDKSRTNVCFKKLSNPSSDLDSQFQLFSLDQSKKCHIDRLVGAGNHTNIYKFGPDGHKEVSTKITTM</sequence>
<proteinExistence type="predicted"/>
<evidence type="ECO:0000259" key="1">
    <source>
        <dbReference type="SMART" id="SM00228"/>
    </source>
</evidence>
<dbReference type="Gene3D" id="2.30.42.10">
    <property type="match status" value="1"/>
</dbReference>
<reference evidence="2" key="1">
    <citation type="submission" date="2022-03" db="EMBL/GenBank/DDBJ databases">
        <authorList>
            <person name="Martin C."/>
        </authorList>
    </citation>
    <scope>NUCLEOTIDE SEQUENCE</scope>
</reference>
<name>A0A8S4MU98_OWEFU</name>
<protein>
    <recommendedName>
        <fullName evidence="1">PDZ domain-containing protein</fullName>
    </recommendedName>
</protein>
<dbReference type="AlphaFoldDB" id="A0A8S4MU98"/>
<dbReference type="InterPro" id="IPR001478">
    <property type="entry name" value="PDZ"/>
</dbReference>
<evidence type="ECO:0000313" key="3">
    <source>
        <dbReference type="Proteomes" id="UP000749559"/>
    </source>
</evidence>
<gene>
    <name evidence="2" type="ORF">OFUS_LOCUS204</name>
</gene>
<dbReference type="SMART" id="SM00228">
    <property type="entry name" value="PDZ"/>
    <property type="match status" value="1"/>
</dbReference>
<dbReference type="Proteomes" id="UP000749559">
    <property type="component" value="Unassembled WGS sequence"/>
</dbReference>
<dbReference type="SUPFAM" id="SSF50156">
    <property type="entry name" value="PDZ domain-like"/>
    <property type="match status" value="1"/>
</dbReference>
<dbReference type="EMBL" id="CAIIXF020000001">
    <property type="protein sequence ID" value="CAH1772439.1"/>
    <property type="molecule type" value="Genomic_DNA"/>
</dbReference>
<accession>A0A8S4MU98</accession>
<organism evidence="2 3">
    <name type="scientific">Owenia fusiformis</name>
    <name type="common">Polychaete worm</name>
    <dbReference type="NCBI Taxonomy" id="6347"/>
    <lineage>
        <taxon>Eukaryota</taxon>
        <taxon>Metazoa</taxon>
        <taxon>Spiralia</taxon>
        <taxon>Lophotrochozoa</taxon>
        <taxon>Annelida</taxon>
        <taxon>Polychaeta</taxon>
        <taxon>Sedentaria</taxon>
        <taxon>Canalipalpata</taxon>
        <taxon>Sabellida</taxon>
        <taxon>Oweniida</taxon>
        <taxon>Oweniidae</taxon>
        <taxon>Owenia</taxon>
    </lineage>
</organism>
<comment type="caution">
    <text evidence="2">The sequence shown here is derived from an EMBL/GenBank/DDBJ whole genome shotgun (WGS) entry which is preliminary data.</text>
</comment>